<dbReference type="OrthoDB" id="43988at2157"/>
<dbReference type="Pfam" id="PF13231">
    <property type="entry name" value="PMT_2"/>
    <property type="match status" value="1"/>
</dbReference>
<comment type="subcellular location">
    <subcellularLocation>
        <location evidence="1">Membrane</location>
        <topology evidence="1">Multi-pass membrane protein</topology>
    </subcellularLocation>
</comment>
<gene>
    <name evidence="9" type="ORF">EAF64_06835</name>
</gene>
<keyword evidence="2" id="KW-0328">Glycosyltransferase</keyword>
<evidence type="ECO:0000256" key="7">
    <source>
        <dbReference type="SAM" id="Phobius"/>
    </source>
</evidence>
<dbReference type="SUPFAM" id="SSF53448">
    <property type="entry name" value="Nucleotide-diphospho-sugar transferases"/>
    <property type="match status" value="1"/>
</dbReference>
<dbReference type="Pfam" id="PF13641">
    <property type="entry name" value="Glyco_tranf_2_3"/>
    <property type="match status" value="1"/>
</dbReference>
<feature type="transmembrane region" description="Helical" evidence="7">
    <location>
        <begin position="680"/>
        <end position="699"/>
    </location>
</feature>
<evidence type="ECO:0000313" key="10">
    <source>
        <dbReference type="Proteomes" id="UP000289691"/>
    </source>
</evidence>
<dbReference type="InterPro" id="IPR050321">
    <property type="entry name" value="Glycosyltr_2/OpgH_subfam"/>
</dbReference>
<dbReference type="Proteomes" id="UP000289691">
    <property type="component" value="Unassembled WGS sequence"/>
</dbReference>
<dbReference type="GO" id="GO:0016757">
    <property type="term" value="F:glycosyltransferase activity"/>
    <property type="evidence" value="ECO:0007669"/>
    <property type="project" value="UniProtKB-KW"/>
</dbReference>
<feature type="transmembrane region" description="Helical" evidence="7">
    <location>
        <begin position="379"/>
        <end position="405"/>
    </location>
</feature>
<evidence type="ECO:0000256" key="6">
    <source>
        <dbReference type="ARBA" id="ARBA00023136"/>
    </source>
</evidence>
<feature type="transmembrane region" description="Helical" evidence="7">
    <location>
        <begin position="778"/>
        <end position="799"/>
    </location>
</feature>
<sequence length="977" mass="106745">MPLQLPVVSPNPAITFLALLFGAIWTLANFYAFYPLVQSGVEVLVERLRGPPADPEADPDPLSDGGRPTVDVLLAAYDEADVIEQAITSVLDAAYPDDHRTLTVLLEPGDDPTRAVVDRLRESYTFDVLTVPASYPGDPNKPRALNYGFEHTDGDIVGVVDAEDIVADGLFEEVATAVGDGADFAQGRLDMANEDDGWLNLLFRAEYGYWYNVVTPAFARVDYPIPMAGTTCFFRRSILATASEKRLAQRGDPWTDDEWAWIDAHGLDGVRPWDPRNVTEDFELGLFLWELDYEFAYLDAVTTEESPPTLAGWLDQRTRWKKGKVYTLLDRREHPPADRRDRAHVYWQSLLPHLGPLNVAGLVVLFLIANLATYRPSTLVGAVLSLGGAFAVVTAVLFAGGYWTASDAALPTRLRRALLSIVTLPLYWFVQWGADIRALVRVYGGDLQWEHTEHFGRGTGDTDGRDPDALGRRTGRLTLPRYQRLLALAAVLVAAGILRVFVLGGWSLWTDEVYSVAVRGGLPLADLLILPNDPHPPLYYLLLHWWMDLFGTGRVAVRSLSVVAGLGATAGVYLLGTELFDDRTGLLAAALVAVSAFHVHFSRVTRMYALFVMLTALSWYYYARLRDDSRASAVGYVLLTTLLVYTHVYGLFVVLAQHVYTALSEVDGGIGRRRWVRVSAALGLLSTPWAALLGLRVVAIVTGTGGANIEWIPEPSSVLLTQTAISFVGFPDFYPLTAGTVGLYLLAAVLLFVYVGQLLASVVRVGSDGLTLEDPSSVGQLAALLFVPTLVPILVSLVVPIYVPRYAAPASVAFVVLAARGLRNVPVRRVRAGLLAVVLVSSLVFVGVYYTADSAEPWSQVAGTITANADADDVVVHQPDSGYAQRYYAEAALTTTTIPQASRLGVDDLQYLRDLSTRHGTVYLVQYYGSRDAAVRYLDACHDGSSSNRRGVITVREYSRDTGCPDPAAFLDGDQPA</sequence>
<feature type="transmembrane region" description="Helical" evidence="7">
    <location>
        <begin position="350"/>
        <end position="373"/>
    </location>
</feature>
<feature type="transmembrane region" description="Helical" evidence="7">
    <location>
        <begin position="12"/>
        <end position="34"/>
    </location>
</feature>
<feature type="transmembrane region" description="Helical" evidence="7">
    <location>
        <begin position="834"/>
        <end position="852"/>
    </location>
</feature>
<evidence type="ECO:0000256" key="1">
    <source>
        <dbReference type="ARBA" id="ARBA00004141"/>
    </source>
</evidence>
<name>A0A498KXB0_9EURY</name>
<reference evidence="9 10" key="1">
    <citation type="submission" date="2019-01" db="EMBL/GenBank/DDBJ databases">
        <title>Halorientalis sp. F13-25 a new haloarchaeum isolated from hypersaline water.</title>
        <authorList>
            <person name="Ana D.-V."/>
            <person name="Cristina S.-P."/>
            <person name="Antonio V."/>
        </authorList>
    </citation>
    <scope>NUCLEOTIDE SEQUENCE [LARGE SCALE GENOMIC DNA]</scope>
    <source>
        <strain evidence="9 10">F13-25</strain>
    </source>
</reference>
<evidence type="ECO:0000256" key="3">
    <source>
        <dbReference type="ARBA" id="ARBA00022679"/>
    </source>
</evidence>
<dbReference type="RefSeq" id="WP_129068232.1">
    <property type="nucleotide sequence ID" value="NZ_RDFA01000002.1"/>
</dbReference>
<keyword evidence="4 7" id="KW-0812">Transmembrane</keyword>
<evidence type="ECO:0000256" key="2">
    <source>
        <dbReference type="ARBA" id="ARBA00022676"/>
    </source>
</evidence>
<proteinExistence type="predicted"/>
<feature type="transmembrane region" description="Helical" evidence="7">
    <location>
        <begin position="555"/>
        <end position="575"/>
    </location>
</feature>
<organism evidence="9 10">
    <name type="scientific">Halorientalis pallida</name>
    <dbReference type="NCBI Taxonomy" id="2479928"/>
    <lineage>
        <taxon>Archaea</taxon>
        <taxon>Methanobacteriati</taxon>
        <taxon>Methanobacteriota</taxon>
        <taxon>Stenosarchaea group</taxon>
        <taxon>Halobacteria</taxon>
        <taxon>Halobacteriales</taxon>
        <taxon>Haloarculaceae</taxon>
        <taxon>Halorientalis</taxon>
    </lineage>
</organism>
<comment type="caution">
    <text evidence="9">The sequence shown here is derived from an EMBL/GenBank/DDBJ whole genome shotgun (WGS) entry which is preliminary data.</text>
</comment>
<protein>
    <submittedName>
        <fullName evidence="9">Glycosyltransferase</fullName>
    </submittedName>
</protein>
<dbReference type="GO" id="GO:0016020">
    <property type="term" value="C:membrane"/>
    <property type="evidence" value="ECO:0007669"/>
    <property type="project" value="UniProtKB-SubCell"/>
</dbReference>
<feature type="transmembrane region" description="Helical" evidence="7">
    <location>
        <begin position="584"/>
        <end position="601"/>
    </location>
</feature>
<dbReference type="EMBL" id="RDFA01000002">
    <property type="protein sequence ID" value="RXK50271.1"/>
    <property type="molecule type" value="Genomic_DNA"/>
</dbReference>
<dbReference type="AlphaFoldDB" id="A0A498KXB0"/>
<evidence type="ECO:0000259" key="8">
    <source>
        <dbReference type="Pfam" id="PF13231"/>
    </source>
</evidence>
<dbReference type="PANTHER" id="PTHR43867:SF2">
    <property type="entry name" value="CELLULOSE SYNTHASE CATALYTIC SUBUNIT A [UDP-FORMING]"/>
    <property type="match status" value="1"/>
</dbReference>
<dbReference type="InterPro" id="IPR038731">
    <property type="entry name" value="RgtA/B/C-like"/>
</dbReference>
<keyword evidence="3 9" id="KW-0808">Transferase</keyword>
<keyword evidence="5 7" id="KW-1133">Transmembrane helix</keyword>
<dbReference type="PANTHER" id="PTHR43867">
    <property type="entry name" value="CELLULOSE SYNTHASE CATALYTIC SUBUNIT A [UDP-FORMING]"/>
    <property type="match status" value="1"/>
</dbReference>
<evidence type="ECO:0000256" key="4">
    <source>
        <dbReference type="ARBA" id="ARBA00022692"/>
    </source>
</evidence>
<accession>A0A498KXB0</accession>
<evidence type="ECO:0000256" key="5">
    <source>
        <dbReference type="ARBA" id="ARBA00022989"/>
    </source>
</evidence>
<dbReference type="InterPro" id="IPR029044">
    <property type="entry name" value="Nucleotide-diphossugar_trans"/>
</dbReference>
<keyword evidence="6 7" id="KW-0472">Membrane</keyword>
<evidence type="ECO:0000313" key="9">
    <source>
        <dbReference type="EMBL" id="RXK50271.1"/>
    </source>
</evidence>
<feature type="transmembrane region" description="Helical" evidence="7">
    <location>
        <begin position="635"/>
        <end position="660"/>
    </location>
</feature>
<keyword evidence="10" id="KW-1185">Reference proteome</keyword>
<feature type="transmembrane region" description="Helical" evidence="7">
    <location>
        <begin position="607"/>
        <end position="623"/>
    </location>
</feature>
<feature type="domain" description="Glycosyltransferase RgtA/B/C/D-like" evidence="8">
    <location>
        <begin position="535"/>
        <end position="686"/>
    </location>
</feature>
<feature type="transmembrane region" description="Helical" evidence="7">
    <location>
        <begin position="742"/>
        <end position="766"/>
    </location>
</feature>
<feature type="transmembrane region" description="Helical" evidence="7">
    <location>
        <begin position="485"/>
        <end position="509"/>
    </location>
</feature>
<dbReference type="Gene3D" id="3.90.550.10">
    <property type="entry name" value="Spore Coat Polysaccharide Biosynthesis Protein SpsA, Chain A"/>
    <property type="match status" value="1"/>
</dbReference>